<dbReference type="EMBL" id="QWDN01000004">
    <property type="protein sequence ID" value="TEB43897.1"/>
    <property type="molecule type" value="Genomic_DNA"/>
</dbReference>
<evidence type="ECO:0000313" key="2">
    <source>
        <dbReference type="Proteomes" id="UP000298340"/>
    </source>
</evidence>
<dbReference type="AlphaFoldDB" id="A0A4Y7UBR3"/>
<accession>A0A4Y7UBR3</accession>
<sequence length="63" mass="7236">MYKPDPIARISGYPGGRVGLPIDQESLYLANRAINPNYQAFPSANEILKDYEIYKEKLLLFFL</sequence>
<reference evidence="1 2" key="1">
    <citation type="journal article" date="2018" name="Syst. Appl. Microbiol.">
        <title>Flavobacterium circumlabens sp. nov. and Flavobacterium cupreum sp. nov., two psychrotrophic species isolated from Antarctic environmental samples.</title>
        <authorList>
            <person name="Kralova S."/>
            <person name="Busse H.J."/>
            <person name="Svec P."/>
            <person name="Maslanova I."/>
            <person name="Stankova E."/>
            <person name="Bartak M."/>
            <person name="Sedlacek I."/>
        </authorList>
    </citation>
    <scope>NUCLEOTIDE SEQUENCE [LARGE SCALE GENOMIC DNA]</scope>
    <source>
        <strain evidence="1 2">CCM 8828</strain>
    </source>
</reference>
<protein>
    <submittedName>
        <fullName evidence="1">Uncharacterized protein</fullName>
    </submittedName>
</protein>
<evidence type="ECO:0000313" key="1">
    <source>
        <dbReference type="EMBL" id="TEB43897.1"/>
    </source>
</evidence>
<name>A0A4Y7UBR3_9FLAO</name>
<organism evidence="1 2">
    <name type="scientific">Flavobacterium circumlabens</name>
    <dbReference type="NCBI Taxonomy" id="2133765"/>
    <lineage>
        <taxon>Bacteria</taxon>
        <taxon>Pseudomonadati</taxon>
        <taxon>Bacteroidota</taxon>
        <taxon>Flavobacteriia</taxon>
        <taxon>Flavobacteriales</taxon>
        <taxon>Flavobacteriaceae</taxon>
        <taxon>Flavobacterium</taxon>
    </lineage>
</organism>
<dbReference type="Proteomes" id="UP000298340">
    <property type="component" value="Unassembled WGS sequence"/>
</dbReference>
<gene>
    <name evidence="1" type="ORF">D0809_13475</name>
</gene>
<dbReference type="RefSeq" id="WP_134092220.1">
    <property type="nucleotide sequence ID" value="NZ_QWDN01000004.1"/>
</dbReference>
<proteinExistence type="predicted"/>
<comment type="caution">
    <text evidence="1">The sequence shown here is derived from an EMBL/GenBank/DDBJ whole genome shotgun (WGS) entry which is preliminary data.</text>
</comment>